<dbReference type="SUPFAM" id="SSF51126">
    <property type="entry name" value="Pectin lyase-like"/>
    <property type="match status" value="1"/>
</dbReference>
<dbReference type="Proteomes" id="UP000254876">
    <property type="component" value="Unassembled WGS sequence"/>
</dbReference>
<evidence type="ECO:0000313" key="2">
    <source>
        <dbReference type="Proteomes" id="UP000254876"/>
    </source>
</evidence>
<sequence length="77" mass="8756">MHLVFLLFVTSILLVQAEQLYVNSKTGNDSNSGTKVQPLKTIMEAAKRVNSNKRLEATHNLSFRRDTLINPNRCLQQ</sequence>
<organism evidence="1 2">
    <name type="scientific">Elizabethkingia anophelis</name>
    <dbReference type="NCBI Taxonomy" id="1117645"/>
    <lineage>
        <taxon>Bacteria</taxon>
        <taxon>Pseudomonadati</taxon>
        <taxon>Bacteroidota</taxon>
        <taxon>Flavobacteriia</taxon>
        <taxon>Flavobacteriales</taxon>
        <taxon>Weeksellaceae</taxon>
        <taxon>Elizabethkingia</taxon>
    </lineage>
</organism>
<name>A0A7Z7PXT6_9FLAO</name>
<dbReference type="RefSeq" id="WP_260742448.1">
    <property type="nucleotide sequence ID" value="NZ_UFYD01000001.1"/>
</dbReference>
<dbReference type="EMBL" id="UFYD01000001">
    <property type="protein sequence ID" value="STC97410.1"/>
    <property type="molecule type" value="Genomic_DNA"/>
</dbReference>
<dbReference type="InterPro" id="IPR011050">
    <property type="entry name" value="Pectin_lyase_fold/virulence"/>
</dbReference>
<reference evidence="1 2" key="1">
    <citation type="submission" date="2018-06" db="EMBL/GenBank/DDBJ databases">
        <authorList>
            <consortium name="Pathogen Informatics"/>
            <person name="Doyle S."/>
        </authorList>
    </citation>
    <scope>NUCLEOTIDE SEQUENCE [LARGE SCALE GENOMIC DNA]</scope>
    <source>
        <strain evidence="1 2">NCTC10588</strain>
    </source>
</reference>
<comment type="caution">
    <text evidence="1">The sequence shown here is derived from an EMBL/GenBank/DDBJ whole genome shotgun (WGS) entry which is preliminary data.</text>
</comment>
<evidence type="ECO:0000313" key="1">
    <source>
        <dbReference type="EMBL" id="STC97410.1"/>
    </source>
</evidence>
<dbReference type="Gene3D" id="3.30.1910.20">
    <property type="entry name" value="asparaginyl-tRNA synthetase, N-terminal domain"/>
    <property type="match status" value="1"/>
</dbReference>
<dbReference type="AlphaFoldDB" id="A0A7Z7PXT6"/>
<accession>A0A7Z7PXT6</accession>
<gene>
    <name evidence="1" type="ORF">NCTC10588_00903</name>
</gene>
<protein>
    <submittedName>
        <fullName evidence="1">Uncharacterized protein</fullName>
    </submittedName>
</protein>
<proteinExistence type="predicted"/>